<comment type="caution">
    <text evidence="1">The sequence shown here is derived from an EMBL/GenBank/DDBJ whole genome shotgun (WGS) entry which is preliminary data.</text>
</comment>
<reference evidence="1" key="1">
    <citation type="journal article" date="2020" name="BMC Genomics">
        <title>Correction to: Identification and distribution of gene clusters required for synthesis of sphingolipid metabolism inhibitors in diverse species of the filamentous fungus Fusarium.</title>
        <authorList>
            <person name="Kim H.S."/>
            <person name="Lohmar J.M."/>
            <person name="Busman M."/>
            <person name="Brown D.W."/>
            <person name="Naumann T.A."/>
            <person name="Divon H.H."/>
            <person name="Lysoe E."/>
            <person name="Uhlig S."/>
            <person name="Proctor R.H."/>
        </authorList>
    </citation>
    <scope>NUCLEOTIDE SEQUENCE</scope>
    <source>
        <strain evidence="1">NRRL 20472</strain>
    </source>
</reference>
<keyword evidence="2" id="KW-1185">Reference proteome</keyword>
<name>A0A8H4TVG4_9HYPO</name>
<dbReference type="OrthoDB" id="10591426at2759"/>
<proteinExistence type="predicted"/>
<protein>
    <submittedName>
        <fullName evidence="1">Uncharacterized protein</fullName>
    </submittedName>
</protein>
<gene>
    <name evidence="1" type="ORF">FSARC_7381</name>
</gene>
<dbReference type="AlphaFoldDB" id="A0A8H4TVG4"/>
<evidence type="ECO:0000313" key="2">
    <source>
        <dbReference type="Proteomes" id="UP000622797"/>
    </source>
</evidence>
<dbReference type="Proteomes" id="UP000622797">
    <property type="component" value="Unassembled WGS sequence"/>
</dbReference>
<evidence type="ECO:0000313" key="1">
    <source>
        <dbReference type="EMBL" id="KAF4964720.1"/>
    </source>
</evidence>
<organism evidence="1 2">
    <name type="scientific">Fusarium sarcochroum</name>
    <dbReference type="NCBI Taxonomy" id="1208366"/>
    <lineage>
        <taxon>Eukaryota</taxon>
        <taxon>Fungi</taxon>
        <taxon>Dikarya</taxon>
        <taxon>Ascomycota</taxon>
        <taxon>Pezizomycotina</taxon>
        <taxon>Sordariomycetes</taxon>
        <taxon>Hypocreomycetidae</taxon>
        <taxon>Hypocreales</taxon>
        <taxon>Nectriaceae</taxon>
        <taxon>Fusarium</taxon>
        <taxon>Fusarium lateritium species complex</taxon>
    </lineage>
</organism>
<sequence>MGCGCSTPTAECQYTITTNPHDDTSPHYHNRACQVFQPLEVNEDLLVGFKYVIWLAPGGVIGRHQVQCQDMTLRYVQEAAKIFRFKVFVKSVDNLGGTIANNPADEEKRFYLDMLSQNTKEDLYRLWNARFPPGNRSKLKANSVDGDDSSHNKDYTPQSIQSRISVFLSTEEFRDTPYSDIKNNLEILLVAAAAQHNQEIPLEDYMKETSHARGENSMPDVMPQSKLSAQFILQSLAAFQSWRHEGPVVPTICVSILPGRIPESAFSSIKREFLPAYEELKKISKARQAGGRTDRYSLGLLSFGPSGSSEQGLQWRSWDDEHKSKEDVVDHLHVPQENFFKNGPGEKFGTKILLGPVDRHEDAKTNLKGMNHGYVSGDTTDGSSLTASEYWNCVCRISTGQQDTGKHEPK</sequence>
<dbReference type="EMBL" id="JABEXW010000392">
    <property type="protein sequence ID" value="KAF4964720.1"/>
    <property type="molecule type" value="Genomic_DNA"/>
</dbReference>
<accession>A0A8H4TVG4</accession>
<reference evidence="1" key="2">
    <citation type="submission" date="2020-05" db="EMBL/GenBank/DDBJ databases">
        <authorList>
            <person name="Kim H.-S."/>
            <person name="Proctor R.H."/>
            <person name="Brown D.W."/>
        </authorList>
    </citation>
    <scope>NUCLEOTIDE SEQUENCE</scope>
    <source>
        <strain evidence="1">NRRL 20472</strain>
    </source>
</reference>